<evidence type="ECO:0000313" key="1">
    <source>
        <dbReference type="EMBL" id="SNS70798.1"/>
    </source>
</evidence>
<reference evidence="1 2" key="1">
    <citation type="submission" date="2017-06" db="EMBL/GenBank/DDBJ databases">
        <authorList>
            <person name="Kim H.J."/>
            <person name="Triplett B.A."/>
        </authorList>
    </citation>
    <scope>NUCLEOTIDE SEQUENCE [LARGE SCALE GENOMIC DNA]</scope>
    <source>
        <strain evidence="1 2">DSM 18704</strain>
    </source>
</reference>
<organism evidence="1 2">
    <name type="scientific">Granulicella rosea</name>
    <dbReference type="NCBI Taxonomy" id="474952"/>
    <lineage>
        <taxon>Bacteria</taxon>
        <taxon>Pseudomonadati</taxon>
        <taxon>Acidobacteriota</taxon>
        <taxon>Terriglobia</taxon>
        <taxon>Terriglobales</taxon>
        <taxon>Acidobacteriaceae</taxon>
        <taxon>Granulicella</taxon>
    </lineage>
</organism>
<protein>
    <submittedName>
        <fullName evidence="1">Uncharacterized protein</fullName>
    </submittedName>
</protein>
<dbReference type="Proteomes" id="UP000198356">
    <property type="component" value="Unassembled WGS sequence"/>
</dbReference>
<keyword evidence="2" id="KW-1185">Reference proteome</keyword>
<gene>
    <name evidence="1" type="ORF">SAMN05421770_10216</name>
</gene>
<dbReference type="EMBL" id="FZOU01000002">
    <property type="protein sequence ID" value="SNS70798.1"/>
    <property type="molecule type" value="Genomic_DNA"/>
</dbReference>
<proteinExistence type="predicted"/>
<sequence>MEMPPRKPKSIKKRLRVSRVGGVMSRRRPRAAKSKRPYKGCPLKVTIECFSWPPITVTVQTLGLTPEQVEKYGIKPGHRLYWCSECRCVYYLSNNFAYIIGKREVEGSDFIPGELRGGRYIGGR</sequence>
<accession>A0A239GPT1</accession>
<evidence type="ECO:0000313" key="2">
    <source>
        <dbReference type="Proteomes" id="UP000198356"/>
    </source>
</evidence>
<name>A0A239GPT1_9BACT</name>
<dbReference type="AlphaFoldDB" id="A0A239GPT1"/>